<keyword evidence="21" id="KW-1185">Reference proteome</keyword>
<evidence type="ECO:0000256" key="3">
    <source>
        <dbReference type="ARBA" id="ARBA00004663"/>
    </source>
</evidence>
<evidence type="ECO:0000256" key="18">
    <source>
        <dbReference type="ARBA" id="ARBA00049504"/>
    </source>
</evidence>
<dbReference type="HOGENOM" id="CLU_057426_1_2_9"/>
<feature type="transmembrane region" description="Helical" evidence="19">
    <location>
        <begin position="230"/>
        <end position="251"/>
    </location>
</feature>
<sequence length="253" mass="28694">MWQALVLFGQFFTKINIPIVIDNPVDKFRTKIQYITLFGLLLGLLEALFFWGLTFIYPLWLAWIGYWILDGIITGGFHLDALSDTADGLFSSRAPDQIFKIMKDSRIGTMGSLALIYYYLVALGASITICRYLSVIKLVMLTAILTMLTKTGLSLLFYQMKYVGNKQGLASIWLNVRNWQIIFAQLFSAIVIFVAFNWQGIVSYFFMVICAYSYRKYIIHILGGFSGDTLGAFASLAPVLFLLFLTAILRITQ</sequence>
<evidence type="ECO:0000256" key="19">
    <source>
        <dbReference type="HAMAP-Rule" id="MF_00719"/>
    </source>
</evidence>
<comment type="caution">
    <text evidence="20">The sequence shown here is derived from an EMBL/GenBank/DDBJ whole genome shotgun (WGS) entry which is preliminary data.</text>
</comment>
<dbReference type="AlphaFoldDB" id="A0A0F4KQM3"/>
<comment type="similarity">
    <text evidence="4 19">Belongs to the CobS family.</text>
</comment>
<evidence type="ECO:0000256" key="4">
    <source>
        <dbReference type="ARBA" id="ARBA00010561"/>
    </source>
</evidence>
<evidence type="ECO:0000256" key="6">
    <source>
        <dbReference type="ARBA" id="ARBA00015850"/>
    </source>
</evidence>
<protein>
    <recommendedName>
        <fullName evidence="6 19">Adenosylcobinamide-GDP ribazoletransferase</fullName>
        <ecNumber evidence="5 19">2.7.8.26</ecNumber>
    </recommendedName>
    <alternativeName>
        <fullName evidence="16 19">Cobalamin synthase</fullName>
    </alternativeName>
    <alternativeName>
        <fullName evidence="15 19">Cobalamin-5'-phosphate synthase</fullName>
    </alternativeName>
</protein>
<dbReference type="PATRIC" id="fig|1218508.4.peg.1415"/>
<dbReference type="RefSeq" id="WP_045923250.1">
    <property type="nucleotide sequence ID" value="NZ_JBHTHW010000005.1"/>
</dbReference>
<evidence type="ECO:0000256" key="17">
    <source>
        <dbReference type="ARBA" id="ARBA00048623"/>
    </source>
</evidence>
<dbReference type="Pfam" id="PF02654">
    <property type="entry name" value="CobS"/>
    <property type="match status" value="1"/>
</dbReference>
<dbReference type="PANTHER" id="PTHR34148">
    <property type="entry name" value="ADENOSYLCOBINAMIDE-GDP RIBAZOLETRANSFERASE"/>
    <property type="match status" value="1"/>
</dbReference>
<evidence type="ECO:0000256" key="1">
    <source>
        <dbReference type="ARBA" id="ARBA00001946"/>
    </source>
</evidence>
<evidence type="ECO:0000256" key="13">
    <source>
        <dbReference type="ARBA" id="ARBA00023136"/>
    </source>
</evidence>
<comment type="subcellular location">
    <subcellularLocation>
        <location evidence="2 19">Cell membrane</location>
        <topology evidence="2 19">Multi-pass membrane protein</topology>
    </subcellularLocation>
</comment>
<evidence type="ECO:0000256" key="5">
    <source>
        <dbReference type="ARBA" id="ARBA00013200"/>
    </source>
</evidence>
<evidence type="ECO:0000256" key="12">
    <source>
        <dbReference type="ARBA" id="ARBA00022989"/>
    </source>
</evidence>
<comment type="catalytic activity">
    <reaction evidence="18 19">
        <text>alpha-ribazole 5'-phosphate + adenosylcob(III)inamide-GDP = adenosylcob(III)alamin 5'-phosphate + GMP + H(+)</text>
        <dbReference type="Rhea" id="RHEA:23560"/>
        <dbReference type="ChEBI" id="CHEBI:15378"/>
        <dbReference type="ChEBI" id="CHEBI:57918"/>
        <dbReference type="ChEBI" id="CHEBI:58115"/>
        <dbReference type="ChEBI" id="CHEBI:60487"/>
        <dbReference type="ChEBI" id="CHEBI:60493"/>
        <dbReference type="EC" id="2.7.8.26"/>
    </reaction>
</comment>
<comment type="cofactor">
    <cofactor evidence="1 19">
        <name>Mg(2+)</name>
        <dbReference type="ChEBI" id="CHEBI:18420"/>
    </cofactor>
</comment>
<comment type="caution">
    <text evidence="19">Lacks conserved residue(s) required for the propagation of feature annotation.</text>
</comment>
<evidence type="ECO:0000256" key="10">
    <source>
        <dbReference type="ARBA" id="ARBA00022692"/>
    </source>
</evidence>
<dbReference type="EMBL" id="JXBZ01000009">
    <property type="protein sequence ID" value="KJY48363.1"/>
    <property type="molecule type" value="Genomic_DNA"/>
</dbReference>
<dbReference type="STRING" id="1218508.JG29_14230"/>
<comment type="function">
    <text evidence="14 19">Joins adenosylcobinamide-GDP and alpha-ribazole to generate adenosylcobalamin (Ado-cobalamin). Also synthesizes adenosylcobalamin 5'-phosphate from adenosylcobinamide-GDP and alpha-ribazole 5'-phosphate.</text>
</comment>
<dbReference type="GO" id="GO:0009236">
    <property type="term" value="P:cobalamin biosynthetic process"/>
    <property type="evidence" value="ECO:0007669"/>
    <property type="project" value="UniProtKB-UniRule"/>
</dbReference>
<evidence type="ECO:0000256" key="11">
    <source>
        <dbReference type="ARBA" id="ARBA00022842"/>
    </source>
</evidence>
<evidence type="ECO:0000256" key="8">
    <source>
        <dbReference type="ARBA" id="ARBA00022573"/>
    </source>
</evidence>
<proteinExistence type="inferred from homology"/>
<evidence type="ECO:0000256" key="7">
    <source>
        <dbReference type="ARBA" id="ARBA00022475"/>
    </source>
</evidence>
<evidence type="ECO:0000256" key="2">
    <source>
        <dbReference type="ARBA" id="ARBA00004651"/>
    </source>
</evidence>
<name>A0A0F4KQM3_9LACO</name>
<dbReference type="GO" id="GO:0051073">
    <property type="term" value="F:adenosylcobinamide-GDP ribazoletransferase activity"/>
    <property type="evidence" value="ECO:0007669"/>
    <property type="project" value="UniProtKB-UniRule"/>
</dbReference>
<keyword evidence="13 19" id="KW-0472">Membrane</keyword>
<organism evidence="20 21">
    <name type="scientific">Bombilactobacillus mellis</name>
    <dbReference type="NCBI Taxonomy" id="1218508"/>
    <lineage>
        <taxon>Bacteria</taxon>
        <taxon>Bacillati</taxon>
        <taxon>Bacillota</taxon>
        <taxon>Bacilli</taxon>
        <taxon>Lactobacillales</taxon>
        <taxon>Lactobacillaceae</taxon>
        <taxon>Bombilactobacillus</taxon>
    </lineage>
</organism>
<keyword evidence="12 19" id="KW-1133">Transmembrane helix</keyword>
<keyword evidence="10 19" id="KW-0812">Transmembrane</keyword>
<evidence type="ECO:0000256" key="15">
    <source>
        <dbReference type="ARBA" id="ARBA00032605"/>
    </source>
</evidence>
<dbReference type="OrthoDB" id="9794626at2"/>
<dbReference type="GO" id="GO:0005886">
    <property type="term" value="C:plasma membrane"/>
    <property type="evidence" value="ECO:0007669"/>
    <property type="project" value="UniProtKB-SubCell"/>
</dbReference>
<keyword evidence="11 19" id="KW-0460">Magnesium</keyword>
<comment type="catalytic activity">
    <reaction evidence="17 19">
        <text>alpha-ribazole + adenosylcob(III)inamide-GDP = adenosylcob(III)alamin + GMP + H(+)</text>
        <dbReference type="Rhea" id="RHEA:16049"/>
        <dbReference type="ChEBI" id="CHEBI:10329"/>
        <dbReference type="ChEBI" id="CHEBI:15378"/>
        <dbReference type="ChEBI" id="CHEBI:18408"/>
        <dbReference type="ChEBI" id="CHEBI:58115"/>
        <dbReference type="ChEBI" id="CHEBI:60487"/>
        <dbReference type="EC" id="2.7.8.26"/>
    </reaction>
</comment>
<evidence type="ECO:0000256" key="9">
    <source>
        <dbReference type="ARBA" id="ARBA00022679"/>
    </source>
</evidence>
<feature type="transmembrane region" description="Helical" evidence="19">
    <location>
        <begin position="107"/>
        <end position="129"/>
    </location>
</feature>
<keyword evidence="7 19" id="KW-1003">Cell membrane</keyword>
<accession>A0A0F4KQM3</accession>
<dbReference type="GO" id="GO:0008818">
    <property type="term" value="F:cobalamin 5'-phosphate synthase activity"/>
    <property type="evidence" value="ECO:0007669"/>
    <property type="project" value="UniProtKB-UniRule"/>
</dbReference>
<dbReference type="Proteomes" id="UP000033695">
    <property type="component" value="Unassembled WGS sequence"/>
</dbReference>
<dbReference type="UniPathway" id="UPA00148">
    <property type="reaction ID" value="UER00238"/>
</dbReference>
<comment type="pathway">
    <text evidence="3 19">Cofactor biosynthesis; adenosylcobalamin biosynthesis; adenosylcobalamin from cob(II)yrinate a,c-diamide: step 7/7.</text>
</comment>
<dbReference type="PANTHER" id="PTHR34148:SF1">
    <property type="entry name" value="ADENOSYLCOBINAMIDE-GDP RIBAZOLETRANSFERASE"/>
    <property type="match status" value="1"/>
</dbReference>
<keyword evidence="9 19" id="KW-0808">Transferase</keyword>
<reference evidence="20 21" key="1">
    <citation type="submission" date="2014-12" db="EMBL/GenBank/DDBJ databases">
        <title>Comparative genomics of the lactic acid bacteria isolated from the honey bee gut.</title>
        <authorList>
            <person name="Ellegaard K.M."/>
            <person name="Tamarit D."/>
            <person name="Javelind E."/>
            <person name="Olofsson T."/>
            <person name="Andersson S.G."/>
            <person name="Vasquez A."/>
        </authorList>
    </citation>
    <scope>NUCLEOTIDE SEQUENCE [LARGE SCALE GENOMIC DNA]</scope>
    <source>
        <strain evidence="20 21">Hon2</strain>
    </source>
</reference>
<keyword evidence="8 19" id="KW-0169">Cobalamin biosynthesis</keyword>
<evidence type="ECO:0000313" key="20">
    <source>
        <dbReference type="EMBL" id="KJY48363.1"/>
    </source>
</evidence>
<evidence type="ECO:0000256" key="14">
    <source>
        <dbReference type="ARBA" id="ARBA00025228"/>
    </source>
</evidence>
<evidence type="ECO:0000313" key="21">
    <source>
        <dbReference type="Proteomes" id="UP000033695"/>
    </source>
</evidence>
<dbReference type="HAMAP" id="MF_00719">
    <property type="entry name" value="CobS"/>
    <property type="match status" value="1"/>
</dbReference>
<dbReference type="InterPro" id="IPR003805">
    <property type="entry name" value="CobS"/>
</dbReference>
<gene>
    <name evidence="19 20" type="primary">cobS</name>
    <name evidence="20" type="ORF">JG29_14230</name>
</gene>
<dbReference type="EC" id="2.7.8.26" evidence="5 19"/>
<feature type="transmembrane region" description="Helical" evidence="19">
    <location>
        <begin position="135"/>
        <end position="158"/>
    </location>
</feature>
<evidence type="ECO:0000256" key="16">
    <source>
        <dbReference type="ARBA" id="ARBA00032853"/>
    </source>
</evidence>